<organism evidence="5">
    <name type="scientific">Tabanus bromius</name>
    <name type="common">Band-eyed brown horse fly</name>
    <dbReference type="NCBI Taxonomy" id="304241"/>
    <lineage>
        <taxon>Eukaryota</taxon>
        <taxon>Metazoa</taxon>
        <taxon>Ecdysozoa</taxon>
        <taxon>Arthropoda</taxon>
        <taxon>Hexapoda</taxon>
        <taxon>Insecta</taxon>
        <taxon>Pterygota</taxon>
        <taxon>Neoptera</taxon>
        <taxon>Endopterygota</taxon>
        <taxon>Diptera</taxon>
        <taxon>Brachycera</taxon>
        <taxon>Tabanomorpha</taxon>
        <taxon>Tabanoidea</taxon>
        <taxon>Tabanidae</taxon>
        <taxon>Tabanus</taxon>
    </lineage>
</organism>
<dbReference type="PANTHER" id="PTHR46749:SF1">
    <property type="entry name" value="COMPLEX III ASSEMBLY FACTOR LYRM7"/>
    <property type="match status" value="1"/>
</dbReference>
<accession>A0A0K8TPC6</accession>
<dbReference type="GO" id="GO:0034551">
    <property type="term" value="P:mitochondrial respiratory chain complex III assembly"/>
    <property type="evidence" value="ECO:0007669"/>
    <property type="project" value="InterPro"/>
</dbReference>
<evidence type="ECO:0000256" key="3">
    <source>
        <dbReference type="ARBA" id="ARBA00023128"/>
    </source>
</evidence>
<keyword evidence="3" id="KW-0496">Mitochondrion</keyword>
<evidence type="ECO:0000256" key="4">
    <source>
        <dbReference type="ARBA" id="ARBA00023186"/>
    </source>
</evidence>
<dbReference type="InterPro" id="IPR045298">
    <property type="entry name" value="Complex1_LYR_LYRM7"/>
</dbReference>
<name>A0A0K8TPC6_TABBR</name>
<proteinExistence type="evidence at transcript level"/>
<dbReference type="CDD" id="cd20267">
    <property type="entry name" value="Complex1_LYR_LYRM7"/>
    <property type="match status" value="1"/>
</dbReference>
<comment type="similarity">
    <text evidence="2">Belongs to the complex I LYR family.</text>
</comment>
<dbReference type="EMBL" id="GDAI01001399">
    <property type="protein sequence ID" value="JAI16204.1"/>
    <property type="molecule type" value="mRNA"/>
</dbReference>
<reference evidence="5" key="1">
    <citation type="journal article" date="2015" name="Insect Biochem. Mol. Biol.">
        <title>An insight into the sialome of the horse fly, Tabanus bromius.</title>
        <authorList>
            <person name="Ribeiro J.M."/>
            <person name="Kazimirova M."/>
            <person name="Takac P."/>
            <person name="Andersen J.F."/>
            <person name="Francischetti I.M."/>
        </authorList>
    </citation>
    <scope>NUCLEOTIDE SEQUENCE</scope>
</reference>
<dbReference type="GO" id="GO:0005759">
    <property type="term" value="C:mitochondrial matrix"/>
    <property type="evidence" value="ECO:0007669"/>
    <property type="project" value="UniProtKB-SubCell"/>
</dbReference>
<dbReference type="PANTHER" id="PTHR46749">
    <property type="entry name" value="COMPLEX III ASSEMBLY FACTOR LYRM7"/>
    <property type="match status" value="1"/>
</dbReference>
<sequence>MSQLRTEVLKQFRNLHKARKVVFAGDVAALEKARLEINKHFKQNKHVNEETTTELLKFAGEVETELRTNVIQAVEEKPGVYRVRIMESTTLLDNVEFDENANILTGPKDCCSKKK</sequence>
<dbReference type="InterPro" id="IPR050435">
    <property type="entry name" value="MZM1/LYRM7"/>
</dbReference>
<evidence type="ECO:0000313" key="5">
    <source>
        <dbReference type="EMBL" id="JAI16204.1"/>
    </source>
</evidence>
<dbReference type="GO" id="GO:0044183">
    <property type="term" value="F:protein folding chaperone"/>
    <property type="evidence" value="ECO:0007669"/>
    <property type="project" value="TreeGrafter"/>
</dbReference>
<comment type="subcellular location">
    <subcellularLocation>
        <location evidence="1">Mitochondrion matrix</location>
    </subcellularLocation>
</comment>
<protein>
    <submittedName>
        <fullName evidence="5">Putative complex iii assembly factor lyrm7-like protein</fullName>
    </submittedName>
</protein>
<keyword evidence="4" id="KW-0143">Chaperone</keyword>
<evidence type="ECO:0000256" key="2">
    <source>
        <dbReference type="ARBA" id="ARBA00009508"/>
    </source>
</evidence>
<dbReference type="AlphaFoldDB" id="A0A0K8TPC6"/>
<evidence type="ECO:0000256" key="1">
    <source>
        <dbReference type="ARBA" id="ARBA00004305"/>
    </source>
</evidence>